<feature type="region of interest" description="Disordered" evidence="1">
    <location>
        <begin position="1"/>
        <end position="92"/>
    </location>
</feature>
<dbReference type="InterPro" id="IPR029064">
    <property type="entry name" value="Ribosomal_eL30-like_sf"/>
</dbReference>
<feature type="region of interest" description="Disordered" evidence="1">
    <location>
        <begin position="248"/>
        <end position="284"/>
    </location>
</feature>
<evidence type="ECO:0000313" key="4">
    <source>
        <dbReference type="Proteomes" id="UP001591681"/>
    </source>
</evidence>
<keyword evidence="4" id="KW-1185">Reference proteome</keyword>
<dbReference type="GO" id="GO:0001514">
    <property type="term" value="P:selenocysteine incorporation"/>
    <property type="evidence" value="ECO:0007669"/>
    <property type="project" value="UniProtKB-ARBA"/>
</dbReference>
<dbReference type="GO" id="GO:0035368">
    <property type="term" value="F:selenocysteine insertion sequence binding"/>
    <property type="evidence" value="ECO:0007669"/>
    <property type="project" value="UniProtKB-ARBA"/>
</dbReference>
<evidence type="ECO:0000256" key="1">
    <source>
        <dbReference type="SAM" id="MobiDB-lite"/>
    </source>
</evidence>
<feature type="compositionally biased region" description="Low complexity" evidence="1">
    <location>
        <begin position="429"/>
        <end position="446"/>
    </location>
</feature>
<feature type="compositionally biased region" description="Polar residues" evidence="1">
    <location>
        <begin position="451"/>
        <end position="460"/>
    </location>
</feature>
<dbReference type="InterPro" id="IPR040051">
    <property type="entry name" value="SECISBP2"/>
</dbReference>
<dbReference type="PANTHER" id="PTHR13284">
    <property type="entry name" value="GH01354P"/>
    <property type="match status" value="1"/>
</dbReference>
<feature type="region of interest" description="Disordered" evidence="1">
    <location>
        <begin position="296"/>
        <end position="486"/>
    </location>
</feature>
<protein>
    <recommendedName>
        <fullName evidence="2">Ribosomal protein eL8/eL30/eS12/Gadd45 domain-containing protein</fullName>
    </recommendedName>
</protein>
<comment type="caution">
    <text evidence="3">The sequence shown here is derived from an EMBL/GenBank/DDBJ whole genome shotgun (WGS) entry which is preliminary data.</text>
</comment>
<feature type="compositionally biased region" description="Polar residues" evidence="1">
    <location>
        <begin position="27"/>
        <end position="65"/>
    </location>
</feature>
<proteinExistence type="predicted"/>
<dbReference type="Proteomes" id="UP001591681">
    <property type="component" value="Unassembled WGS sequence"/>
</dbReference>
<feature type="compositionally biased region" description="Polar residues" evidence="1">
    <location>
        <begin position="466"/>
        <end position="475"/>
    </location>
</feature>
<dbReference type="SUPFAM" id="SSF55315">
    <property type="entry name" value="L30e-like"/>
    <property type="match status" value="1"/>
</dbReference>
<feature type="domain" description="Ribosomal protein eL8/eL30/eS12/Gadd45" evidence="2">
    <location>
        <begin position="529"/>
        <end position="625"/>
    </location>
</feature>
<feature type="compositionally biased region" description="Basic and acidic residues" evidence="1">
    <location>
        <begin position="371"/>
        <end position="385"/>
    </location>
</feature>
<feature type="compositionally biased region" description="Basic residues" evidence="1">
    <location>
        <begin position="168"/>
        <end position="177"/>
    </location>
</feature>
<feature type="compositionally biased region" description="Polar residues" evidence="1">
    <location>
        <begin position="412"/>
        <end position="423"/>
    </location>
</feature>
<dbReference type="FunFam" id="3.30.1330.30:FF:000004">
    <property type="entry name" value="selenocysteine insertion sequence-binding protein 2"/>
    <property type="match status" value="1"/>
</dbReference>
<sequence>MEVDVHHSNKSKNVKDSFAPRRRGKQGIQSNRLTSHQQKVLSGSTSFEVNSSDFPELGNDTSRCPTETRARSYPSHPHTAHRGFSASNSKTQSHEVTVSLLDLEGLHPALQAKATTMQVEAGHHQKLTSWANVASLPPKKTPISNSAMSNVSTKATDQTTKQTEAILKKKKRRKKKSPQSTSEDADTDKIEALTLKEPPKFEDEEEFPGLVLSPVCLRHVQKDLKKTHQNVVAEYGGLPFSQQDIPAQQSELNTRPSVLVKQKGQGQPRAEKPSSGRKSKVPVQLDLGNMLAALELKQQSQKGKADHKPVKLSVGGALPVTQREASHQKKPVWGQDKIAHNPLDSTSPLVKKGKQREVPKAKKPTPLKRVILKEREERKQKRLLEEQGLLPPTEEQGLLPPTEEQGLLPPTEEQSISPSTDKQGISPATEEQGLSLSTEELQSTSLDVEENSSNSEQTDSLGGINSLVSDSTEGHATTPPVANIIPNHPKIHSRKFRDYCNQVLSKDLDECASALLKELCRFQDRLYQKDPRKARMKRRLVMGLREVLKNLKLHKVKCVIISPNCERVQSKGGLDEVLYTIINTCREQDIPFVFALSRKALGRSVNKAVPVSLVGIFNYEGAQDLYNKMIELSSEARKAYDDMVASLQENSQDQQEHDQDQEADISAPVSFESLPAPLCTEEPAYISVWRKMLEKGYNGQMEGMMRISTDEDLDPVADSTAA</sequence>
<gene>
    <name evidence="3" type="ORF">ACEWY4_012612</name>
</gene>
<dbReference type="InterPro" id="IPR004038">
    <property type="entry name" value="Ribosomal_eL8/eL30/eS12/Gad45"/>
</dbReference>
<name>A0ABD1K100_9TELE</name>
<reference evidence="3 4" key="1">
    <citation type="submission" date="2024-09" db="EMBL/GenBank/DDBJ databases">
        <title>A chromosome-level genome assembly of Gray's grenadier anchovy, Coilia grayii.</title>
        <authorList>
            <person name="Fu Z."/>
        </authorList>
    </citation>
    <scope>NUCLEOTIDE SEQUENCE [LARGE SCALE GENOMIC DNA]</scope>
    <source>
        <strain evidence="3">G4</strain>
        <tissue evidence="3">Muscle</tissue>
    </source>
</reference>
<dbReference type="PANTHER" id="PTHR13284:SF9">
    <property type="entry name" value="SELENOCYSTEINE INSERTION SEQUENCE-BINDING PROTEIN 2"/>
    <property type="match status" value="1"/>
</dbReference>
<accession>A0ABD1K100</accession>
<dbReference type="EMBL" id="JBHFQA010000010">
    <property type="protein sequence ID" value="KAL2092814.1"/>
    <property type="molecule type" value="Genomic_DNA"/>
</dbReference>
<dbReference type="AlphaFoldDB" id="A0ABD1K100"/>
<organism evidence="3 4">
    <name type="scientific">Coilia grayii</name>
    <name type="common">Gray's grenadier anchovy</name>
    <dbReference type="NCBI Taxonomy" id="363190"/>
    <lineage>
        <taxon>Eukaryota</taxon>
        <taxon>Metazoa</taxon>
        <taxon>Chordata</taxon>
        <taxon>Craniata</taxon>
        <taxon>Vertebrata</taxon>
        <taxon>Euteleostomi</taxon>
        <taxon>Actinopterygii</taxon>
        <taxon>Neopterygii</taxon>
        <taxon>Teleostei</taxon>
        <taxon>Clupei</taxon>
        <taxon>Clupeiformes</taxon>
        <taxon>Clupeoidei</taxon>
        <taxon>Engraulidae</taxon>
        <taxon>Coilinae</taxon>
        <taxon>Coilia</taxon>
    </lineage>
</organism>
<dbReference type="Gene3D" id="3.30.1330.30">
    <property type="match status" value="1"/>
</dbReference>
<feature type="compositionally biased region" description="Polar residues" evidence="1">
    <location>
        <begin position="142"/>
        <end position="163"/>
    </location>
</feature>
<evidence type="ECO:0000259" key="2">
    <source>
        <dbReference type="Pfam" id="PF01248"/>
    </source>
</evidence>
<dbReference type="Pfam" id="PF01248">
    <property type="entry name" value="Ribosomal_L7Ae"/>
    <property type="match status" value="1"/>
</dbReference>
<feature type="region of interest" description="Disordered" evidence="1">
    <location>
        <begin position="141"/>
        <end position="192"/>
    </location>
</feature>
<evidence type="ECO:0000313" key="3">
    <source>
        <dbReference type="EMBL" id="KAL2092814.1"/>
    </source>
</evidence>
<feature type="compositionally biased region" description="Basic and acidic residues" evidence="1">
    <location>
        <begin position="1"/>
        <end position="19"/>
    </location>
</feature>